<evidence type="ECO:0000256" key="3">
    <source>
        <dbReference type="ARBA" id="ARBA00023163"/>
    </source>
</evidence>
<feature type="domain" description="PB1" evidence="7">
    <location>
        <begin position="343"/>
        <end position="427"/>
    </location>
</feature>
<comment type="subcellular location">
    <subcellularLocation>
        <location evidence="1 6">Nucleus</location>
    </subcellularLocation>
</comment>
<dbReference type="FunFam" id="3.10.20.90:FF:000047">
    <property type="entry name" value="Auxin response factor"/>
    <property type="match status" value="1"/>
</dbReference>
<keyword evidence="3 6" id="KW-0804">Transcription</keyword>
<evidence type="ECO:0000313" key="9">
    <source>
        <dbReference type="Proteomes" id="UP000325577"/>
    </source>
</evidence>
<dbReference type="PANTHER" id="PTHR31384">
    <property type="entry name" value="AUXIN RESPONSE FACTOR 4-RELATED"/>
    <property type="match status" value="1"/>
</dbReference>
<dbReference type="AlphaFoldDB" id="A0A5J5B4J2"/>
<dbReference type="PROSITE" id="PS51745">
    <property type="entry name" value="PB1"/>
    <property type="match status" value="1"/>
</dbReference>
<evidence type="ECO:0000256" key="5">
    <source>
        <dbReference type="ARBA" id="ARBA00023294"/>
    </source>
</evidence>
<evidence type="ECO:0000256" key="2">
    <source>
        <dbReference type="ARBA" id="ARBA00023015"/>
    </source>
</evidence>
<evidence type="ECO:0000256" key="6">
    <source>
        <dbReference type="RuleBase" id="RU004549"/>
    </source>
</evidence>
<comment type="subunit">
    <text evidence="6">Homodimers and heterodimers.</text>
</comment>
<dbReference type="EMBL" id="CM018038">
    <property type="protein sequence ID" value="KAA8537540.1"/>
    <property type="molecule type" value="Genomic_DNA"/>
</dbReference>
<dbReference type="GO" id="GO:0003677">
    <property type="term" value="F:DNA binding"/>
    <property type="evidence" value="ECO:0007669"/>
    <property type="project" value="InterPro"/>
</dbReference>
<keyword evidence="9" id="KW-1185">Reference proteome</keyword>
<keyword evidence="6" id="KW-0678">Repressor</keyword>
<dbReference type="GO" id="GO:0005634">
    <property type="term" value="C:nucleus"/>
    <property type="evidence" value="ECO:0007669"/>
    <property type="project" value="UniProtKB-SubCell"/>
</dbReference>
<dbReference type="Pfam" id="PF02309">
    <property type="entry name" value="AUX_IAA"/>
    <property type="match status" value="1"/>
</dbReference>
<name>A0A5J5B4J2_9ASTE</name>
<evidence type="ECO:0000259" key="7">
    <source>
        <dbReference type="PROSITE" id="PS51745"/>
    </source>
</evidence>
<dbReference type="InterPro" id="IPR033389">
    <property type="entry name" value="AUX/IAA_dom"/>
</dbReference>
<accession>A0A5J5B4J2</accession>
<dbReference type="Proteomes" id="UP000325577">
    <property type="component" value="Linkage Group LG15"/>
</dbReference>
<evidence type="ECO:0000256" key="4">
    <source>
        <dbReference type="ARBA" id="ARBA00023242"/>
    </source>
</evidence>
<sequence length="462" mass="50575">MSSESENLPQFHLNQPNTIIPNFSLQTNLPGKLQALNKLGDHSPPVTNTEVTKSEHVLMADQLSQLTSSVGQCNEDKLAASPMNPQNLVNHLTLLNQNHGSLQFQSSPWLMQSHLESLIVQPQQIDAPQLESSSFNGLLPYPDTNEWNLYPSTCQSVAGFLRPSGKQDLSVVSSEHINPLSPISHEMWDHQLINSRCLSQGNQLAPLSQQDPCSLPCISNSDGLRDLSDESHNQSEIYSCLNFDGSNGGSTVVDPSVSSTILDEFCTLKDSDFQNPSDYLVGNFSSSQDVQSQITSASLVDSQALSLQEFPDNSGGASSSNIEFDDSNLLQKNSWQQVTPPVRTFTKIQKAGSVGRSIDVSRFKNYDELCSAIECMFGLEGLLNDCRGSGWKLVYVDFENDVLLVGDDPWEEFVGCVRCIRILSPSEVQQMSEEGMQLLNSTSMQGINGLPSEGGHAWDAPS</sequence>
<evidence type="ECO:0000256" key="1">
    <source>
        <dbReference type="ARBA" id="ARBA00004123"/>
    </source>
</evidence>
<dbReference type="PANTHER" id="PTHR31384:SF10">
    <property type="entry name" value="AUXIN RESPONSE FACTOR 5"/>
    <property type="match status" value="1"/>
</dbReference>
<dbReference type="SUPFAM" id="SSF54277">
    <property type="entry name" value="CAD &amp; PB1 domains"/>
    <property type="match status" value="1"/>
</dbReference>
<gene>
    <name evidence="8" type="ORF">F0562_027148</name>
</gene>
<dbReference type="GO" id="GO:0009734">
    <property type="term" value="P:auxin-activated signaling pathway"/>
    <property type="evidence" value="ECO:0007669"/>
    <property type="project" value="UniProtKB-UniRule"/>
</dbReference>
<dbReference type="Gene3D" id="3.10.20.90">
    <property type="entry name" value="Phosphatidylinositol 3-kinase Catalytic Subunit, Chain A, domain 1"/>
    <property type="match status" value="1"/>
</dbReference>
<protein>
    <recommendedName>
        <fullName evidence="6">Auxin-responsive protein</fullName>
    </recommendedName>
</protein>
<comment type="similarity">
    <text evidence="6">Belongs to the Aux/IAA family.</text>
</comment>
<dbReference type="GO" id="GO:0006355">
    <property type="term" value="P:regulation of DNA-templated transcription"/>
    <property type="evidence" value="ECO:0007669"/>
    <property type="project" value="InterPro"/>
</dbReference>
<proteinExistence type="inferred from homology"/>
<keyword evidence="5 6" id="KW-0927">Auxin signaling pathway</keyword>
<keyword evidence="4 6" id="KW-0539">Nucleus</keyword>
<evidence type="ECO:0000313" key="8">
    <source>
        <dbReference type="EMBL" id="KAA8537540.1"/>
    </source>
</evidence>
<dbReference type="InterPro" id="IPR053793">
    <property type="entry name" value="PB1-like"/>
</dbReference>
<keyword evidence="2 6" id="KW-0805">Transcription regulation</keyword>
<dbReference type="OrthoDB" id="1934346at2759"/>
<reference evidence="8 9" key="1">
    <citation type="submission" date="2019-09" db="EMBL/GenBank/DDBJ databases">
        <title>A chromosome-level genome assembly of the Chinese tupelo Nyssa sinensis.</title>
        <authorList>
            <person name="Yang X."/>
            <person name="Kang M."/>
            <person name="Yang Y."/>
            <person name="Xiong H."/>
            <person name="Wang M."/>
            <person name="Zhang Z."/>
            <person name="Wang Z."/>
            <person name="Wu H."/>
            <person name="Ma T."/>
            <person name="Liu J."/>
            <person name="Xi Z."/>
        </authorList>
    </citation>
    <scope>NUCLEOTIDE SEQUENCE [LARGE SCALE GENOMIC DNA]</scope>
    <source>
        <strain evidence="8">J267</strain>
        <tissue evidence="8">Leaf</tissue>
    </source>
</reference>
<organism evidence="8 9">
    <name type="scientific">Nyssa sinensis</name>
    <dbReference type="NCBI Taxonomy" id="561372"/>
    <lineage>
        <taxon>Eukaryota</taxon>
        <taxon>Viridiplantae</taxon>
        <taxon>Streptophyta</taxon>
        <taxon>Embryophyta</taxon>
        <taxon>Tracheophyta</taxon>
        <taxon>Spermatophyta</taxon>
        <taxon>Magnoliopsida</taxon>
        <taxon>eudicotyledons</taxon>
        <taxon>Gunneridae</taxon>
        <taxon>Pentapetalae</taxon>
        <taxon>asterids</taxon>
        <taxon>Cornales</taxon>
        <taxon>Nyssaceae</taxon>
        <taxon>Nyssa</taxon>
    </lineage>
</organism>
<comment type="function">
    <text evidence="6">Aux/IAA proteins are short-lived transcriptional factors that function as repressors of early auxin response genes at low auxin concentrations.</text>
</comment>
<dbReference type="InterPro" id="IPR044835">
    <property type="entry name" value="ARF_plant"/>
</dbReference>